<organism evidence="2 3">
    <name type="scientific">Lacrimispora defluvii</name>
    <dbReference type="NCBI Taxonomy" id="2719233"/>
    <lineage>
        <taxon>Bacteria</taxon>
        <taxon>Bacillati</taxon>
        <taxon>Bacillota</taxon>
        <taxon>Clostridia</taxon>
        <taxon>Lachnospirales</taxon>
        <taxon>Lachnospiraceae</taxon>
        <taxon>Lacrimispora</taxon>
    </lineage>
</organism>
<comment type="caution">
    <text evidence="2">The sequence shown here is derived from an EMBL/GenBank/DDBJ whole genome shotgun (WGS) entry which is preliminary data.</text>
</comment>
<name>A0ABX1VV56_9FIRM</name>
<accession>A0ABX1VV56</accession>
<proteinExistence type="predicted"/>
<evidence type="ECO:0000313" key="3">
    <source>
        <dbReference type="Proteomes" id="UP000539052"/>
    </source>
</evidence>
<reference evidence="2 3" key="1">
    <citation type="submission" date="2020-03" db="EMBL/GenBank/DDBJ databases">
        <title>Genome Sequence of industrial isolate, B5A.</title>
        <authorList>
            <person name="Sharma S."/>
            <person name="Patil P.B."/>
            <person name="Korpole S."/>
        </authorList>
    </citation>
    <scope>NUCLEOTIDE SEQUENCE [LARGE SCALE GENOMIC DNA]</scope>
    <source>
        <strain evidence="2 3">PI-S10-B5A</strain>
    </source>
</reference>
<evidence type="ECO:0000259" key="1">
    <source>
        <dbReference type="Pfam" id="PF24963"/>
    </source>
</evidence>
<protein>
    <recommendedName>
        <fullName evidence="1">DUF7768 domain-containing protein</fullName>
    </recommendedName>
</protein>
<feature type="domain" description="DUF7768" evidence="1">
    <location>
        <begin position="2"/>
        <end position="98"/>
    </location>
</feature>
<dbReference type="Pfam" id="PF24963">
    <property type="entry name" value="DUF7768"/>
    <property type="match status" value="1"/>
</dbReference>
<dbReference type="InterPro" id="IPR056670">
    <property type="entry name" value="DUF7768"/>
</dbReference>
<dbReference type="RefSeq" id="WP_170821322.1">
    <property type="nucleotide sequence ID" value="NZ_JAAOXG010000019.1"/>
</dbReference>
<dbReference type="EMBL" id="JAAOXG010000019">
    <property type="protein sequence ID" value="NNJ30113.1"/>
    <property type="molecule type" value="Genomic_DNA"/>
</dbReference>
<gene>
    <name evidence="2" type="ORF">G9470_09975</name>
</gene>
<evidence type="ECO:0000313" key="2">
    <source>
        <dbReference type="EMBL" id="NNJ30113.1"/>
    </source>
</evidence>
<sequence>MKMTYICSQCRGDYEKNIIKAQEYCLEAMNEGLLPIAPHVYFTQFIDDTNKRERMKGLKAGLQLLRYCQLIRVYGCEVSSGMRGEIQLAGVLGIEIEVYGTPEFIERVMEIYHKAAVVQVPDLNLEPAAATAGISAGASAAAPVIKIDLEKTQACELVHKIEEMAAGGTLFTGVLRGATD</sequence>
<dbReference type="Proteomes" id="UP000539052">
    <property type="component" value="Unassembled WGS sequence"/>
</dbReference>
<dbReference type="Gene3D" id="3.40.50.10400">
    <property type="entry name" value="Hypothetical protein PA1492"/>
    <property type="match status" value="1"/>
</dbReference>
<keyword evidence="3" id="KW-1185">Reference proteome</keyword>